<dbReference type="InterPro" id="IPR000572">
    <property type="entry name" value="OxRdtase_Mopterin-bd_dom"/>
</dbReference>
<protein>
    <submittedName>
        <fullName evidence="2">S-layer homology domain-containing protein</fullName>
    </submittedName>
</protein>
<dbReference type="Proteomes" id="UP000198828">
    <property type="component" value="Unassembled WGS sequence"/>
</dbReference>
<name>A0A1H2TB00_9FIRM</name>
<dbReference type="InterPro" id="IPR001119">
    <property type="entry name" value="SLH_dom"/>
</dbReference>
<feature type="domain" description="SLH" evidence="1">
    <location>
        <begin position="329"/>
        <end position="385"/>
    </location>
</feature>
<dbReference type="OrthoDB" id="174569at2"/>
<feature type="domain" description="SLH" evidence="1">
    <location>
        <begin position="258"/>
        <end position="321"/>
    </location>
</feature>
<keyword evidence="3" id="KW-1185">Reference proteome</keyword>
<dbReference type="RefSeq" id="WP_093750839.1">
    <property type="nucleotide sequence ID" value="NZ_BSYN01000002.1"/>
</dbReference>
<dbReference type="InterPro" id="IPR036374">
    <property type="entry name" value="OxRdtase_Mopterin-bd_sf"/>
</dbReference>
<dbReference type="AlphaFoldDB" id="A0A1H2TB00"/>
<dbReference type="Pfam" id="PF00395">
    <property type="entry name" value="SLH"/>
    <property type="match status" value="3"/>
</dbReference>
<proteinExistence type="predicted"/>
<dbReference type="SUPFAM" id="SSF56524">
    <property type="entry name" value="Oxidoreductase molybdopterin-binding domain"/>
    <property type="match status" value="1"/>
</dbReference>
<reference evidence="2 3" key="1">
    <citation type="submission" date="2016-10" db="EMBL/GenBank/DDBJ databases">
        <authorList>
            <person name="de Groot N.N."/>
        </authorList>
    </citation>
    <scope>NUCLEOTIDE SEQUENCE [LARGE SCALE GENOMIC DNA]</scope>
    <source>
        <strain evidence="2 3">DSM 23310</strain>
    </source>
</reference>
<evidence type="ECO:0000313" key="3">
    <source>
        <dbReference type="Proteomes" id="UP000198828"/>
    </source>
</evidence>
<dbReference type="EMBL" id="FNNG01000002">
    <property type="protein sequence ID" value="SDW40409.1"/>
    <property type="molecule type" value="Genomic_DNA"/>
</dbReference>
<evidence type="ECO:0000259" key="1">
    <source>
        <dbReference type="PROSITE" id="PS51272"/>
    </source>
</evidence>
<organism evidence="2 3">
    <name type="scientific">Tepidimicrobium xylanilyticum</name>
    <dbReference type="NCBI Taxonomy" id="1123352"/>
    <lineage>
        <taxon>Bacteria</taxon>
        <taxon>Bacillati</taxon>
        <taxon>Bacillota</taxon>
        <taxon>Tissierellia</taxon>
        <taxon>Tissierellales</taxon>
        <taxon>Tepidimicrobiaceae</taxon>
        <taxon>Tepidimicrobium</taxon>
    </lineage>
</organism>
<feature type="domain" description="SLH" evidence="1">
    <location>
        <begin position="198"/>
        <end position="257"/>
    </location>
</feature>
<dbReference type="PANTHER" id="PTHR43308">
    <property type="entry name" value="OUTER MEMBRANE PROTEIN ALPHA-RELATED"/>
    <property type="match status" value="1"/>
</dbReference>
<dbReference type="Gene3D" id="3.90.420.10">
    <property type="entry name" value="Oxidoreductase, molybdopterin-binding domain"/>
    <property type="match status" value="1"/>
</dbReference>
<dbReference type="PANTHER" id="PTHR43308:SF5">
    <property type="entry name" value="S-LAYER PROTEIN _ PEPTIDOGLYCAN ENDO-BETA-N-ACETYLGLUCOSAMINIDASE"/>
    <property type="match status" value="1"/>
</dbReference>
<sequence>MFIKKFKIVSIIMAMVLILSQGIVFAGNVNAFAIKISGPGVEKELEFSLDDLKAMPEEAQINEEYIYNSKSGQKSVKVKGVSLAYILEKVAGLTVENALVNFEASDGYPIDPQTLQDILNQDLKYVLAYEIDGEPIDNDDNPESEEIVIYRKLKEEGEFGTVFKLVVRITVGEAIEQAEESVKELTKPEIEPVKEIEEIVFTDITEEYKFAETAIYELAKRGIVSGVGNNIFAPGDVFTRAQFCKIAVEAIGYELEEYSGNFTDVKAENWFAPYVEAAVREGLFTGYTDGTFRPDKEITREELAAVVGRAAVLAGLVDQEKMNKFVMEKTSFEDKDEVSSWAANQVAWLDAQGVFKGVAEEKFEPKKVVTRAEAALIVYNALFNK</sequence>
<gene>
    <name evidence="2" type="ORF">SAMN05660923_00658</name>
</gene>
<dbReference type="InterPro" id="IPR051465">
    <property type="entry name" value="Cell_Envelope_Struct_Comp"/>
</dbReference>
<evidence type="ECO:0000313" key="2">
    <source>
        <dbReference type="EMBL" id="SDW40409.1"/>
    </source>
</evidence>
<dbReference type="Pfam" id="PF00174">
    <property type="entry name" value="Oxidored_molyb"/>
    <property type="match status" value="1"/>
</dbReference>
<dbReference type="PROSITE" id="PS51272">
    <property type="entry name" value="SLH"/>
    <property type="match status" value="3"/>
</dbReference>
<accession>A0A1H2TB00</accession>